<comment type="caution">
    <text evidence="16">Lacks conserved residue(s) required for the propagation of feature annotation.</text>
</comment>
<dbReference type="InterPro" id="IPR010204">
    <property type="entry name" value="NqrC"/>
</dbReference>
<accession>A0A1H3SAJ9</accession>
<protein>
    <recommendedName>
        <fullName evidence="16 17">Na(+)-translocating NADH-quinone reductase subunit C</fullName>
        <shortName evidence="16 17">Na(+)-NQR subunit C</shortName>
        <shortName evidence="16 17">Na(+)-translocating NQR subunit C</shortName>
        <ecNumber evidence="16 17">7.2.1.1</ecNumber>
    </recommendedName>
    <alternativeName>
        <fullName evidence="16 17">NQR complex subunit C</fullName>
    </alternativeName>
    <alternativeName>
        <fullName evidence="16 17">NQR-1 subunit C</fullName>
    </alternativeName>
</protein>
<sequence length="266" mass="28177">MAELNPISAWKRLLALPNESRTKTLVVAFLLSTICAALVTTATVVLRPIQAQNRAAEEQIRLEQLLSSTPGMSEIVAGSDGGTLSSVVVDLAEGRAAADLGSATVQAALDDPGNWTQLAPEDDIAGIGARPDIAQVFILRDQDRVSLLILPIIGAGYNGPIRAMLALRGDMNTIAGITFTDHSETPGLGARIAEEAWQARFAGKQLVDASGSLRFEVTRGAANTHYEVDGITGATRTSNAITRMVRFWVGPLGYGPLIDAVQRGEF</sequence>
<dbReference type="RefSeq" id="WP_092646402.1">
    <property type="nucleotide sequence ID" value="NZ_FNPX01000011.1"/>
</dbReference>
<dbReference type="STRING" id="1244108.SAMN05444004_11140"/>
<evidence type="ECO:0000313" key="19">
    <source>
        <dbReference type="EMBL" id="SDZ34710.1"/>
    </source>
</evidence>
<keyword evidence="9 16" id="KW-1133">Transmembrane helix</keyword>
<dbReference type="SMART" id="SM00900">
    <property type="entry name" value="FMN_bind"/>
    <property type="match status" value="1"/>
</dbReference>
<dbReference type="PANTHER" id="PTHR37838">
    <property type="entry name" value="NA(+)-TRANSLOCATING NADH-QUINONE REDUCTASE SUBUNIT C"/>
    <property type="match status" value="1"/>
</dbReference>
<comment type="cofactor">
    <cofactor evidence="16 17">
        <name>FMN</name>
        <dbReference type="ChEBI" id="CHEBI:58210"/>
    </cofactor>
</comment>
<keyword evidence="5 16" id="KW-0285">Flavoprotein</keyword>
<keyword evidence="1 16" id="KW-0813">Transport</keyword>
<evidence type="ECO:0000256" key="10">
    <source>
        <dbReference type="ARBA" id="ARBA00023027"/>
    </source>
</evidence>
<evidence type="ECO:0000256" key="16">
    <source>
        <dbReference type="HAMAP-Rule" id="MF_00427"/>
    </source>
</evidence>
<evidence type="ECO:0000256" key="4">
    <source>
        <dbReference type="ARBA" id="ARBA00022553"/>
    </source>
</evidence>
<evidence type="ECO:0000256" key="13">
    <source>
        <dbReference type="ARBA" id="ARBA00023075"/>
    </source>
</evidence>
<evidence type="ECO:0000259" key="18">
    <source>
        <dbReference type="SMART" id="SM00900"/>
    </source>
</evidence>
<comment type="similarity">
    <text evidence="16 17">Belongs to the NqrC family.</text>
</comment>
<keyword evidence="13 16" id="KW-0830">Ubiquinone</keyword>
<proteinExistence type="inferred from homology"/>
<keyword evidence="14 16" id="KW-0472">Membrane</keyword>
<dbReference type="EC" id="7.2.1.1" evidence="16 17"/>
<evidence type="ECO:0000256" key="12">
    <source>
        <dbReference type="ARBA" id="ARBA00023065"/>
    </source>
</evidence>
<comment type="subcellular location">
    <subcellularLocation>
        <location evidence="16">Cell membrane</location>
        <topology evidence="16">Single-pass membrane protein</topology>
    </subcellularLocation>
</comment>
<evidence type="ECO:0000256" key="8">
    <source>
        <dbReference type="ARBA" id="ARBA00022967"/>
    </source>
</evidence>
<dbReference type="HAMAP" id="MF_00427">
    <property type="entry name" value="NqrC"/>
    <property type="match status" value="1"/>
</dbReference>
<keyword evidence="8 16" id="KW-1278">Translocase</keyword>
<organism evidence="19 20">
    <name type="scientific">Jannaschia faecimaris</name>
    <dbReference type="NCBI Taxonomy" id="1244108"/>
    <lineage>
        <taxon>Bacteria</taxon>
        <taxon>Pseudomonadati</taxon>
        <taxon>Pseudomonadota</taxon>
        <taxon>Alphaproteobacteria</taxon>
        <taxon>Rhodobacterales</taxon>
        <taxon>Roseobacteraceae</taxon>
        <taxon>Jannaschia</taxon>
    </lineage>
</organism>
<dbReference type="InterPro" id="IPR007329">
    <property type="entry name" value="FMN-bd"/>
</dbReference>
<evidence type="ECO:0000256" key="15">
    <source>
        <dbReference type="ARBA" id="ARBA00023201"/>
    </source>
</evidence>
<dbReference type="GO" id="GO:0005886">
    <property type="term" value="C:plasma membrane"/>
    <property type="evidence" value="ECO:0007669"/>
    <property type="project" value="UniProtKB-SubCell"/>
</dbReference>
<keyword evidence="4 16" id="KW-0597">Phosphoprotein</keyword>
<evidence type="ECO:0000256" key="2">
    <source>
        <dbReference type="ARBA" id="ARBA00022475"/>
    </source>
</evidence>
<name>A0A1H3SAJ9_9RHOB</name>
<keyword evidence="7 16" id="KW-0812">Transmembrane</keyword>
<dbReference type="AlphaFoldDB" id="A0A1H3SAJ9"/>
<feature type="modified residue" description="FMN phosphoryl threonine" evidence="16">
    <location>
        <position position="235"/>
    </location>
</feature>
<evidence type="ECO:0000256" key="3">
    <source>
        <dbReference type="ARBA" id="ARBA00022519"/>
    </source>
</evidence>
<evidence type="ECO:0000256" key="11">
    <source>
        <dbReference type="ARBA" id="ARBA00023053"/>
    </source>
</evidence>
<evidence type="ECO:0000313" key="20">
    <source>
        <dbReference type="Proteomes" id="UP000198914"/>
    </source>
</evidence>
<evidence type="ECO:0000256" key="9">
    <source>
        <dbReference type="ARBA" id="ARBA00022989"/>
    </source>
</evidence>
<dbReference type="OrthoDB" id="9786835at2"/>
<keyword evidence="15 16" id="KW-0739">Sodium transport</keyword>
<evidence type="ECO:0000256" key="7">
    <source>
        <dbReference type="ARBA" id="ARBA00022692"/>
    </source>
</evidence>
<gene>
    <name evidence="16" type="primary">nqrC</name>
    <name evidence="19" type="ORF">SAMN05444004_11140</name>
</gene>
<evidence type="ECO:0000256" key="1">
    <source>
        <dbReference type="ARBA" id="ARBA00022448"/>
    </source>
</evidence>
<keyword evidence="6 16" id="KW-0288">FMN</keyword>
<keyword evidence="10 16" id="KW-0520">NAD</keyword>
<reference evidence="20" key="1">
    <citation type="submission" date="2016-10" db="EMBL/GenBank/DDBJ databases">
        <authorList>
            <person name="Varghese N."/>
            <person name="Submissions S."/>
        </authorList>
    </citation>
    <scope>NUCLEOTIDE SEQUENCE [LARGE SCALE GENOMIC DNA]</scope>
    <source>
        <strain evidence="20">DSM 100420</strain>
    </source>
</reference>
<keyword evidence="3" id="KW-0997">Cell inner membrane</keyword>
<keyword evidence="11 16" id="KW-0915">Sodium</keyword>
<evidence type="ECO:0000256" key="6">
    <source>
        <dbReference type="ARBA" id="ARBA00022643"/>
    </source>
</evidence>
<dbReference type="PANTHER" id="PTHR37838:SF1">
    <property type="entry name" value="NA(+)-TRANSLOCATING NADH-QUINONE REDUCTASE SUBUNIT C"/>
    <property type="match status" value="1"/>
</dbReference>
<evidence type="ECO:0000256" key="14">
    <source>
        <dbReference type="ARBA" id="ARBA00023136"/>
    </source>
</evidence>
<dbReference type="Pfam" id="PF04205">
    <property type="entry name" value="FMN_bind"/>
    <property type="match status" value="1"/>
</dbReference>
<dbReference type="EMBL" id="FNPX01000011">
    <property type="protein sequence ID" value="SDZ34710.1"/>
    <property type="molecule type" value="Genomic_DNA"/>
</dbReference>
<dbReference type="GO" id="GO:0010181">
    <property type="term" value="F:FMN binding"/>
    <property type="evidence" value="ECO:0007669"/>
    <property type="project" value="UniProtKB-UniRule"/>
</dbReference>
<dbReference type="GO" id="GO:0006814">
    <property type="term" value="P:sodium ion transport"/>
    <property type="evidence" value="ECO:0007669"/>
    <property type="project" value="UniProtKB-UniRule"/>
</dbReference>
<feature type="transmembrane region" description="Helical" evidence="16">
    <location>
        <begin position="25"/>
        <end position="46"/>
    </location>
</feature>
<evidence type="ECO:0000256" key="17">
    <source>
        <dbReference type="PIRNR" id="PIRNR009437"/>
    </source>
</evidence>
<comment type="function">
    <text evidence="16">NQR complex catalyzes the reduction of ubiquinone-1 to ubiquinol by two successive reactions, coupled with the transport of Na(+) ions from the cytoplasm to the periplasm. NqrA to NqrE are probably involved in the second step, the conversion of ubisemiquinone to ubiquinol.</text>
</comment>
<dbReference type="GO" id="GO:0016655">
    <property type="term" value="F:oxidoreductase activity, acting on NAD(P)H, quinone or similar compound as acceptor"/>
    <property type="evidence" value="ECO:0007669"/>
    <property type="project" value="UniProtKB-UniRule"/>
</dbReference>
<evidence type="ECO:0000256" key="5">
    <source>
        <dbReference type="ARBA" id="ARBA00022630"/>
    </source>
</evidence>
<keyword evidence="12 16" id="KW-0406">Ion transport</keyword>
<dbReference type="NCBIfam" id="TIGR01938">
    <property type="entry name" value="nqrC"/>
    <property type="match status" value="1"/>
</dbReference>
<keyword evidence="2 16" id="KW-1003">Cell membrane</keyword>
<comment type="subunit">
    <text evidence="16 17">Composed of six subunits; NqrA, NqrB, NqrC, NqrD, NqrE and NqrF.</text>
</comment>
<keyword evidence="20" id="KW-1185">Reference proteome</keyword>
<feature type="domain" description="FMN-binding" evidence="18">
    <location>
        <begin position="156"/>
        <end position="252"/>
    </location>
</feature>
<dbReference type="PIRSF" id="PIRSF009437">
    <property type="entry name" value="NQR-1_subunit_C"/>
    <property type="match status" value="1"/>
</dbReference>
<dbReference type="Proteomes" id="UP000198914">
    <property type="component" value="Unassembled WGS sequence"/>
</dbReference>
<comment type="catalytic activity">
    <reaction evidence="16 17">
        <text>a ubiquinone + n Na(+)(in) + NADH + H(+) = a ubiquinol + n Na(+)(out) + NAD(+)</text>
        <dbReference type="Rhea" id="RHEA:47748"/>
        <dbReference type="Rhea" id="RHEA-COMP:9565"/>
        <dbReference type="Rhea" id="RHEA-COMP:9566"/>
        <dbReference type="ChEBI" id="CHEBI:15378"/>
        <dbReference type="ChEBI" id="CHEBI:16389"/>
        <dbReference type="ChEBI" id="CHEBI:17976"/>
        <dbReference type="ChEBI" id="CHEBI:29101"/>
        <dbReference type="ChEBI" id="CHEBI:57540"/>
        <dbReference type="ChEBI" id="CHEBI:57945"/>
        <dbReference type="EC" id="7.2.1.1"/>
    </reaction>
</comment>